<dbReference type="EMBL" id="LXQA010039085">
    <property type="protein sequence ID" value="MCH98999.1"/>
    <property type="molecule type" value="Genomic_DNA"/>
</dbReference>
<dbReference type="PANTHER" id="PTHR33223">
    <property type="entry name" value="CCHC-TYPE DOMAIN-CONTAINING PROTEIN"/>
    <property type="match status" value="1"/>
</dbReference>
<organism evidence="2 3">
    <name type="scientific">Trifolium medium</name>
    <dbReference type="NCBI Taxonomy" id="97028"/>
    <lineage>
        <taxon>Eukaryota</taxon>
        <taxon>Viridiplantae</taxon>
        <taxon>Streptophyta</taxon>
        <taxon>Embryophyta</taxon>
        <taxon>Tracheophyta</taxon>
        <taxon>Spermatophyta</taxon>
        <taxon>Magnoliopsida</taxon>
        <taxon>eudicotyledons</taxon>
        <taxon>Gunneridae</taxon>
        <taxon>Pentapetalae</taxon>
        <taxon>rosids</taxon>
        <taxon>fabids</taxon>
        <taxon>Fabales</taxon>
        <taxon>Fabaceae</taxon>
        <taxon>Papilionoideae</taxon>
        <taxon>50 kb inversion clade</taxon>
        <taxon>NPAAA clade</taxon>
        <taxon>Hologalegina</taxon>
        <taxon>IRL clade</taxon>
        <taxon>Trifolieae</taxon>
        <taxon>Trifolium</taxon>
    </lineage>
</organism>
<proteinExistence type="predicted"/>
<dbReference type="Pfam" id="PF03732">
    <property type="entry name" value="Retrotrans_gag"/>
    <property type="match status" value="1"/>
</dbReference>
<protein>
    <recommendedName>
        <fullName evidence="1">Retrotransposon gag domain-containing protein</fullName>
    </recommendedName>
</protein>
<evidence type="ECO:0000313" key="3">
    <source>
        <dbReference type="Proteomes" id="UP000265520"/>
    </source>
</evidence>
<accession>A0A392NID4</accession>
<evidence type="ECO:0000259" key="1">
    <source>
        <dbReference type="Pfam" id="PF03732"/>
    </source>
</evidence>
<dbReference type="AlphaFoldDB" id="A0A392NID4"/>
<name>A0A392NID4_9FABA</name>
<dbReference type="InterPro" id="IPR005162">
    <property type="entry name" value="Retrotrans_gag_dom"/>
</dbReference>
<feature type="non-terminal residue" evidence="2">
    <location>
        <position position="259"/>
    </location>
</feature>
<dbReference type="Proteomes" id="UP000265520">
    <property type="component" value="Unassembled WGS sequence"/>
</dbReference>
<feature type="domain" description="Retrotransposon gag" evidence="1">
    <location>
        <begin position="149"/>
        <end position="241"/>
    </location>
</feature>
<comment type="caution">
    <text evidence="2">The sequence shown here is derived from an EMBL/GenBank/DDBJ whole genome shotgun (WGS) entry which is preliminary data.</text>
</comment>
<gene>
    <name evidence="2" type="ORF">A2U01_0020009</name>
</gene>
<dbReference type="PANTHER" id="PTHR33223:SF6">
    <property type="entry name" value="CCHC-TYPE DOMAIN-CONTAINING PROTEIN"/>
    <property type="match status" value="1"/>
</dbReference>
<keyword evidence="3" id="KW-1185">Reference proteome</keyword>
<evidence type="ECO:0000313" key="2">
    <source>
        <dbReference type="EMBL" id="MCH98999.1"/>
    </source>
</evidence>
<sequence>MHRLLSPEYRADPEIERTFRILRRNQRENTGVGVNLAEEGYSSEETMADQVEPEVVMAEPDIIGIANDRGRSIRDYAAFDPNAMNTGIVKPEITAAQFEFKPMMFQMLQTVGQFSRAATEDPHLHLKQFLKVASNFKIPGITIDAFRLRLFPYSLRDRPKSWLNSLEPNAIANWNALAEKFLAKYFPPVKNAKMRNDITSFRQGDDEALFDAWERYKEMLRQCPHNGIPVCIQLETFYNGLIPNSRNMLDASSGEALIS</sequence>
<reference evidence="2 3" key="1">
    <citation type="journal article" date="2018" name="Front. Plant Sci.">
        <title>Red Clover (Trifolium pratense) and Zigzag Clover (T. medium) - A Picture of Genomic Similarities and Differences.</title>
        <authorList>
            <person name="Dluhosova J."/>
            <person name="Istvanek J."/>
            <person name="Nedelnik J."/>
            <person name="Repkova J."/>
        </authorList>
    </citation>
    <scope>NUCLEOTIDE SEQUENCE [LARGE SCALE GENOMIC DNA]</scope>
    <source>
        <strain evidence="3">cv. 10/8</strain>
        <tissue evidence="2">Leaf</tissue>
    </source>
</reference>